<dbReference type="GeneID" id="71983356"/>
<dbReference type="EMBL" id="CP090164">
    <property type="protein sequence ID" value="UJO13985.1"/>
    <property type="molecule type" value="Genomic_DNA"/>
</dbReference>
<dbReference type="AlphaFoldDB" id="A0A9Q8LAM7"/>
<gene>
    <name evidence="2" type="ORF">CLAFUR5_03478</name>
</gene>
<organism evidence="2 3">
    <name type="scientific">Passalora fulva</name>
    <name type="common">Tomato leaf mold</name>
    <name type="synonym">Cladosporium fulvum</name>
    <dbReference type="NCBI Taxonomy" id="5499"/>
    <lineage>
        <taxon>Eukaryota</taxon>
        <taxon>Fungi</taxon>
        <taxon>Dikarya</taxon>
        <taxon>Ascomycota</taxon>
        <taxon>Pezizomycotina</taxon>
        <taxon>Dothideomycetes</taxon>
        <taxon>Dothideomycetidae</taxon>
        <taxon>Mycosphaerellales</taxon>
        <taxon>Mycosphaerellaceae</taxon>
        <taxon>Fulvia</taxon>
    </lineage>
</organism>
<name>A0A9Q8LAM7_PASFU</name>
<keyword evidence="3" id="KW-1185">Reference proteome</keyword>
<evidence type="ECO:0000256" key="1">
    <source>
        <dbReference type="SAM" id="MobiDB-lite"/>
    </source>
</evidence>
<accession>A0A9Q8LAM7</accession>
<dbReference type="RefSeq" id="XP_047758351.1">
    <property type="nucleotide sequence ID" value="XM_047902626.1"/>
</dbReference>
<reference evidence="2" key="1">
    <citation type="submission" date="2021-12" db="EMBL/GenBank/DDBJ databases">
        <authorList>
            <person name="Zaccaron A."/>
            <person name="Stergiopoulos I."/>
        </authorList>
    </citation>
    <scope>NUCLEOTIDE SEQUENCE</scope>
    <source>
        <strain evidence="2">Race5_Kim</strain>
    </source>
</reference>
<feature type="compositionally biased region" description="Polar residues" evidence="1">
    <location>
        <begin position="28"/>
        <end position="79"/>
    </location>
</feature>
<sequence length="608" mass="66555">MSKQEDLRKRQASRSPTGGDKPVIKKPIQTQQPASVISGNHSRQSSININDPRRSNVNSPAGSRRNSISVNTNGINGISTGTKQLHGQNGHASPIGNMGSSGGNTPQTSTAPVAFMSSAAPALPQTENASPDLHASIFKALMSVSDQAAEVAVNKMALKEADIALRKAQREHDALEKQFANFPAIKEQKTSARTNMQKRYDAAQKSFQQARITQERCVGAAATAIVEIQLTGQADLRVVKANAGHISKALPKLASIEQKLTSLSTRLDDVEQQQSTAPQHTAEQFATLEARVNEDHASIERLQASAPQQPPVTMDPAKLTGLEDRLDDMEGRENDHLGLLEKLVDTKVGAVKKWAEAEFESLLGTTKEVTLAQHANAQTINECLSSQESLRKDFEENVSQGCSREVLETLQQQIDALASKTNNMQPTKQPTPPAAVDPSNPLGMKPFKPVKEVVRELQPPPENPTMEILWPRPPVGVVWDHWIENHIGALQSLNDSNTMRLNNTSTDEIHDAMMRVMREKYNKEYPDLLTWSATVEEVKAAHARDIGQLRADSASLTMRVEAHENAVIQGQQKFAEIDSEYKALCQDVLQLQGTQQHALERALNDATS</sequence>
<evidence type="ECO:0000313" key="2">
    <source>
        <dbReference type="EMBL" id="UJO13985.1"/>
    </source>
</evidence>
<reference evidence="2" key="2">
    <citation type="journal article" date="2022" name="Microb. Genom.">
        <title>A chromosome-scale genome assembly of the tomato pathogen Cladosporium fulvum reveals a compartmentalized genome architecture and the presence of a dispensable chromosome.</title>
        <authorList>
            <person name="Zaccaron A.Z."/>
            <person name="Chen L.H."/>
            <person name="Samaras A."/>
            <person name="Stergiopoulos I."/>
        </authorList>
    </citation>
    <scope>NUCLEOTIDE SEQUENCE</scope>
    <source>
        <strain evidence="2">Race5_Kim</strain>
    </source>
</reference>
<dbReference type="OrthoDB" id="3438382at2759"/>
<dbReference type="Proteomes" id="UP000756132">
    <property type="component" value="Chromosome 2"/>
</dbReference>
<protein>
    <submittedName>
        <fullName evidence="2">Uncharacterized protein</fullName>
    </submittedName>
</protein>
<proteinExistence type="predicted"/>
<feature type="region of interest" description="Disordered" evidence="1">
    <location>
        <begin position="422"/>
        <end position="444"/>
    </location>
</feature>
<evidence type="ECO:0000313" key="3">
    <source>
        <dbReference type="Proteomes" id="UP000756132"/>
    </source>
</evidence>
<dbReference type="KEGG" id="ffu:CLAFUR5_03478"/>
<feature type="region of interest" description="Disordered" evidence="1">
    <location>
        <begin position="1"/>
        <end position="79"/>
    </location>
</feature>